<evidence type="ECO:0000259" key="2">
    <source>
        <dbReference type="Pfam" id="PF07727"/>
    </source>
</evidence>
<dbReference type="AlphaFoldDB" id="A0A9N8HYM4"/>
<keyword evidence="1" id="KW-0175">Coiled coil</keyword>
<keyword evidence="4" id="KW-1185">Reference proteome</keyword>
<dbReference type="EMBL" id="CAICTM010002021">
    <property type="protein sequence ID" value="CAB9527593.1"/>
    <property type="molecule type" value="Genomic_DNA"/>
</dbReference>
<feature type="coiled-coil region" evidence="1">
    <location>
        <begin position="42"/>
        <end position="69"/>
    </location>
</feature>
<reference evidence="3" key="1">
    <citation type="submission" date="2020-06" db="EMBL/GenBank/DDBJ databases">
        <authorList>
            <consortium name="Plant Systems Biology data submission"/>
        </authorList>
    </citation>
    <scope>NUCLEOTIDE SEQUENCE</scope>
    <source>
        <strain evidence="3">D6</strain>
    </source>
</reference>
<evidence type="ECO:0000313" key="4">
    <source>
        <dbReference type="Proteomes" id="UP001153069"/>
    </source>
</evidence>
<protein>
    <submittedName>
        <fullName evidence="3">Retrovirus-related Pol polyprotein from transposon</fullName>
    </submittedName>
</protein>
<sequence length="208" mass="23665">MSKDVEYEFSAAAVASVFMTVDEIMPTDVYKAAKSDPDTMNLEQALAQKENYDKWIAALEKEIRDLEEHETWEEVSEESAQGKIIPAMWVMKIKRKPDGSFDKFKARLVVRGDLMSKSGDYNFETYAPTCAWSTIRMVLILALTWGWTTCTCDYSNAFIHATLDDPIWIKLPRGYRSKLPGKSCLRLKRSLYGTSVAQNCGRTVSPKH</sequence>
<dbReference type="OrthoDB" id="95475at2759"/>
<accession>A0A9N8HYM4</accession>
<name>A0A9N8HYM4_9STRA</name>
<dbReference type="InterPro" id="IPR013103">
    <property type="entry name" value="RVT_2"/>
</dbReference>
<organism evidence="3 4">
    <name type="scientific">Seminavis robusta</name>
    <dbReference type="NCBI Taxonomy" id="568900"/>
    <lineage>
        <taxon>Eukaryota</taxon>
        <taxon>Sar</taxon>
        <taxon>Stramenopiles</taxon>
        <taxon>Ochrophyta</taxon>
        <taxon>Bacillariophyta</taxon>
        <taxon>Bacillariophyceae</taxon>
        <taxon>Bacillariophycidae</taxon>
        <taxon>Naviculales</taxon>
        <taxon>Naviculaceae</taxon>
        <taxon>Seminavis</taxon>
    </lineage>
</organism>
<feature type="domain" description="Reverse transcriptase Ty1/copia-type" evidence="2">
    <location>
        <begin position="70"/>
        <end position="200"/>
    </location>
</feature>
<proteinExistence type="predicted"/>
<dbReference type="Proteomes" id="UP001153069">
    <property type="component" value="Unassembled WGS sequence"/>
</dbReference>
<gene>
    <name evidence="3" type="ORF">SEMRO_2023_G311560.1</name>
</gene>
<comment type="caution">
    <text evidence="3">The sequence shown here is derived from an EMBL/GenBank/DDBJ whole genome shotgun (WGS) entry which is preliminary data.</text>
</comment>
<evidence type="ECO:0000313" key="3">
    <source>
        <dbReference type="EMBL" id="CAB9527593.1"/>
    </source>
</evidence>
<dbReference type="Pfam" id="PF07727">
    <property type="entry name" value="RVT_2"/>
    <property type="match status" value="1"/>
</dbReference>
<evidence type="ECO:0000256" key="1">
    <source>
        <dbReference type="SAM" id="Coils"/>
    </source>
</evidence>